<dbReference type="InterPro" id="IPR050566">
    <property type="entry name" value="Deoxyribonucleoside_kinase"/>
</dbReference>
<keyword evidence="4" id="KW-0808">Transferase</keyword>
<dbReference type="GO" id="GO:0004138">
    <property type="term" value="F:deoxyguanosine kinase activity"/>
    <property type="evidence" value="ECO:0007669"/>
    <property type="project" value="UniProtKB-EC"/>
</dbReference>
<protein>
    <submittedName>
        <fullName evidence="4">Deoxyguanosine kinase</fullName>
        <ecNumber evidence="4">2.7.1.113</ecNumber>
    </submittedName>
</protein>
<dbReference type="PIRSF" id="PIRSF000705">
    <property type="entry name" value="DNK"/>
    <property type="match status" value="1"/>
</dbReference>
<name>A0A2Z2NZV9_9GAMM</name>
<feature type="domain" description="Deoxynucleoside kinase" evidence="3">
    <location>
        <begin position="6"/>
        <end position="198"/>
    </location>
</feature>
<keyword evidence="2" id="KW-0547">Nucleotide-binding</keyword>
<feature type="binding site" evidence="2">
    <location>
        <begin position="10"/>
        <end position="18"/>
    </location>
    <ligand>
        <name>ATP</name>
        <dbReference type="ChEBI" id="CHEBI:30616"/>
    </ligand>
</feature>
<dbReference type="InterPro" id="IPR002624">
    <property type="entry name" value="DCK/DGK"/>
</dbReference>
<proteinExistence type="predicted"/>
<dbReference type="RefSeq" id="WP_088920818.1">
    <property type="nucleotide sequence ID" value="NZ_CP018632.1"/>
</dbReference>
<gene>
    <name evidence="4" type="primary">dgk</name>
    <name evidence="4" type="ORF">IMCC3135_29680</name>
</gene>
<dbReference type="OrthoDB" id="9776634at2"/>
<dbReference type="InterPro" id="IPR027417">
    <property type="entry name" value="P-loop_NTPase"/>
</dbReference>
<dbReference type="PANTHER" id="PTHR10513">
    <property type="entry name" value="DEOXYNUCLEOSIDE KINASE"/>
    <property type="match status" value="1"/>
</dbReference>
<reference evidence="4 5" key="1">
    <citation type="submission" date="2016-12" db="EMBL/GenBank/DDBJ databases">
        <authorList>
            <person name="Song W.-J."/>
            <person name="Kurnit D.M."/>
        </authorList>
    </citation>
    <scope>NUCLEOTIDE SEQUENCE [LARGE SCALE GENOMIC DNA]</scope>
    <source>
        <strain evidence="4 5">IMCC3135</strain>
    </source>
</reference>
<dbReference type="Gene3D" id="3.40.50.300">
    <property type="entry name" value="P-loop containing nucleotide triphosphate hydrolases"/>
    <property type="match status" value="1"/>
</dbReference>
<keyword evidence="5" id="KW-1185">Reference proteome</keyword>
<dbReference type="PANTHER" id="PTHR10513:SF46">
    <property type="entry name" value="DEOXYGUANOSINE KINASE"/>
    <property type="match status" value="1"/>
</dbReference>
<feature type="active site" description="Proton acceptor" evidence="1">
    <location>
        <position position="83"/>
    </location>
</feature>
<dbReference type="CDD" id="cd01673">
    <property type="entry name" value="dNK"/>
    <property type="match status" value="1"/>
</dbReference>
<evidence type="ECO:0000313" key="5">
    <source>
        <dbReference type="Proteomes" id="UP000250079"/>
    </source>
</evidence>
<organism evidence="4 5">
    <name type="scientific">Granulosicoccus antarcticus IMCC3135</name>
    <dbReference type="NCBI Taxonomy" id="1192854"/>
    <lineage>
        <taxon>Bacteria</taxon>
        <taxon>Pseudomonadati</taxon>
        <taxon>Pseudomonadota</taxon>
        <taxon>Gammaproteobacteria</taxon>
        <taxon>Chromatiales</taxon>
        <taxon>Granulosicoccaceae</taxon>
        <taxon>Granulosicoccus</taxon>
    </lineage>
</organism>
<dbReference type="EMBL" id="CP018632">
    <property type="protein sequence ID" value="ASJ75985.1"/>
    <property type="molecule type" value="Genomic_DNA"/>
</dbReference>
<evidence type="ECO:0000313" key="4">
    <source>
        <dbReference type="EMBL" id="ASJ75985.1"/>
    </source>
</evidence>
<dbReference type="GO" id="GO:0005524">
    <property type="term" value="F:ATP binding"/>
    <property type="evidence" value="ECO:0007669"/>
    <property type="project" value="UniProtKB-KW"/>
</dbReference>
<dbReference type="SUPFAM" id="SSF52540">
    <property type="entry name" value="P-loop containing nucleoside triphosphate hydrolases"/>
    <property type="match status" value="1"/>
</dbReference>
<dbReference type="GO" id="GO:0005737">
    <property type="term" value="C:cytoplasm"/>
    <property type="evidence" value="ECO:0007669"/>
    <property type="project" value="TreeGrafter"/>
</dbReference>
<feature type="binding site" evidence="2">
    <location>
        <begin position="135"/>
        <end position="139"/>
    </location>
    <ligand>
        <name>ATP</name>
        <dbReference type="ChEBI" id="CHEBI:30616"/>
    </ligand>
</feature>
<evidence type="ECO:0000256" key="1">
    <source>
        <dbReference type="PIRSR" id="PIRSR000705-1"/>
    </source>
</evidence>
<keyword evidence="4" id="KW-0418">Kinase</keyword>
<evidence type="ECO:0000259" key="3">
    <source>
        <dbReference type="Pfam" id="PF01712"/>
    </source>
</evidence>
<sequence>MKYQFIAIEGPIGVGKSTLARQLAQHFKASLLSDVDTINPYLKDFYKDPKTVAFHAQVHFLLSRLDVLRNPAVVNPAQPIVADFMLDKDRLFAELTLDHTEWWMYSHLYDQQVNAVPRPDLVIYLQAPLEKLIERIERRGSAHEQRIDSNYLRQLSALYERFFLDYTETPLLIVNTAEINLADEPGEVSRLVSRIREFEGGRHFFNPLALS</sequence>
<keyword evidence="2" id="KW-0067">ATP-binding</keyword>
<accession>A0A2Z2NZV9</accession>
<dbReference type="InterPro" id="IPR031314">
    <property type="entry name" value="DNK_dom"/>
</dbReference>
<dbReference type="EC" id="2.7.1.113" evidence="4"/>
<dbReference type="Pfam" id="PF01712">
    <property type="entry name" value="dNK"/>
    <property type="match status" value="1"/>
</dbReference>
<evidence type="ECO:0000256" key="2">
    <source>
        <dbReference type="PIRSR" id="PIRSR000705-3"/>
    </source>
</evidence>
<dbReference type="KEGG" id="gai:IMCC3135_29680"/>
<dbReference type="Proteomes" id="UP000250079">
    <property type="component" value="Chromosome"/>
</dbReference>
<dbReference type="AlphaFoldDB" id="A0A2Z2NZV9"/>